<keyword evidence="5 8" id="KW-1133">Transmembrane helix</keyword>
<evidence type="ECO:0000259" key="9">
    <source>
        <dbReference type="PROSITE" id="PS50893"/>
    </source>
</evidence>
<dbReference type="InterPro" id="IPR036640">
    <property type="entry name" value="ABC1_TM_sf"/>
</dbReference>
<feature type="region of interest" description="Disordered" evidence="7">
    <location>
        <begin position="595"/>
        <end position="620"/>
    </location>
</feature>
<dbReference type="PANTHER" id="PTHR43394">
    <property type="entry name" value="ATP-DEPENDENT PERMEASE MDL1, MITOCHONDRIAL"/>
    <property type="match status" value="1"/>
</dbReference>
<dbReference type="Pfam" id="PF00005">
    <property type="entry name" value="ABC_tran"/>
    <property type="match status" value="1"/>
</dbReference>
<dbReference type="Proteomes" id="UP001225356">
    <property type="component" value="Unassembled WGS sequence"/>
</dbReference>
<dbReference type="GO" id="GO:0005524">
    <property type="term" value="F:ATP binding"/>
    <property type="evidence" value="ECO:0007669"/>
    <property type="project" value="UniProtKB-KW"/>
</dbReference>
<evidence type="ECO:0000256" key="7">
    <source>
        <dbReference type="SAM" id="MobiDB-lite"/>
    </source>
</evidence>
<accession>A0ABT9QNB3</accession>
<dbReference type="PROSITE" id="PS00211">
    <property type="entry name" value="ABC_TRANSPORTER_1"/>
    <property type="match status" value="1"/>
</dbReference>
<dbReference type="PROSITE" id="PS50929">
    <property type="entry name" value="ABC_TM1F"/>
    <property type="match status" value="1"/>
</dbReference>
<feature type="transmembrane region" description="Helical" evidence="8">
    <location>
        <begin position="150"/>
        <end position="170"/>
    </location>
</feature>
<dbReference type="Gene3D" id="3.40.50.300">
    <property type="entry name" value="P-loop containing nucleotide triphosphate hydrolases"/>
    <property type="match status" value="1"/>
</dbReference>
<sequence length="620" mass="67665">MLTEREARRYSAPKAGIDPDPGKSWMRRALPVLLAHKGIFATSLILSFAGLVLQVQIPSLIQQAIDHSIVAHERPLEGYVWPIIACAVAATLAAFISRWFLLRTAYALEYDLRNIMYERLTLLSASFYDRSQTGQLISRANSDIRALQRYLVFAPAVFVQCGVAFVAFGYMLSIDVPLAFVAMVTTPFVYILAVRMRRVMFPVSWLIQARLADVATIVDENINGARVVKSFAAEQNQLFSLAKAADRVRWGYTKDADLRARWTPSVQNLPRVGLALVLLFGGYMVIQGRIEVGAILAFNSYLLMVQAPFQQLGMVIMLGQRAAASAGRVYDIIDEQPEIVDAPGTPDLVVGSSEIVFDSVDFAYGDGPPVLRDFSMSLRPGETVALVGRTGSGKSTVARLLARFYDVDAGAILIDGQDVRQVSTGSLRRAVGVVFEEPFLFSISVADNIAYGLPDAPRNEIEAAATAAGADRFIRDLEDGYDTVIGERGYTLSGGQRQRVAIARALLPNPPVMILDDATSAIDVDTEQRIHHALHGLLAGRTTLVIAHRLSTITLADRVVLLEDGAAVAEGSHEDLMATNPLYREVLDEVTDKEIEDDMADMSGAPRAQEPAGGQIEVRP</sequence>
<evidence type="ECO:0000256" key="5">
    <source>
        <dbReference type="ARBA" id="ARBA00022989"/>
    </source>
</evidence>
<organism evidence="11 12">
    <name type="scientific">Streptosporangium lutulentum</name>
    <dbReference type="NCBI Taxonomy" id="1461250"/>
    <lineage>
        <taxon>Bacteria</taxon>
        <taxon>Bacillati</taxon>
        <taxon>Actinomycetota</taxon>
        <taxon>Actinomycetes</taxon>
        <taxon>Streptosporangiales</taxon>
        <taxon>Streptosporangiaceae</taxon>
        <taxon>Streptosporangium</taxon>
    </lineage>
</organism>
<evidence type="ECO:0000256" key="8">
    <source>
        <dbReference type="SAM" id="Phobius"/>
    </source>
</evidence>
<dbReference type="InterPro" id="IPR017871">
    <property type="entry name" value="ABC_transporter-like_CS"/>
</dbReference>
<dbReference type="CDD" id="cd18543">
    <property type="entry name" value="ABC_6TM_Rv0194_D1_like"/>
    <property type="match status" value="1"/>
</dbReference>
<feature type="transmembrane region" description="Helical" evidence="8">
    <location>
        <begin position="176"/>
        <end position="194"/>
    </location>
</feature>
<dbReference type="SUPFAM" id="SSF90123">
    <property type="entry name" value="ABC transporter transmembrane region"/>
    <property type="match status" value="1"/>
</dbReference>
<dbReference type="Pfam" id="PF00664">
    <property type="entry name" value="ABC_membrane"/>
    <property type="match status" value="1"/>
</dbReference>
<dbReference type="SUPFAM" id="SSF52540">
    <property type="entry name" value="P-loop containing nucleoside triphosphate hydrolases"/>
    <property type="match status" value="1"/>
</dbReference>
<keyword evidence="4 11" id="KW-0067">ATP-binding</keyword>
<keyword evidence="12" id="KW-1185">Reference proteome</keyword>
<dbReference type="Gene3D" id="1.20.1560.10">
    <property type="entry name" value="ABC transporter type 1, transmembrane domain"/>
    <property type="match status" value="1"/>
</dbReference>
<evidence type="ECO:0000259" key="10">
    <source>
        <dbReference type="PROSITE" id="PS50929"/>
    </source>
</evidence>
<dbReference type="InterPro" id="IPR003439">
    <property type="entry name" value="ABC_transporter-like_ATP-bd"/>
</dbReference>
<evidence type="ECO:0000313" key="12">
    <source>
        <dbReference type="Proteomes" id="UP001225356"/>
    </source>
</evidence>
<dbReference type="PROSITE" id="PS50893">
    <property type="entry name" value="ABC_TRANSPORTER_2"/>
    <property type="match status" value="1"/>
</dbReference>
<keyword evidence="3" id="KW-0547">Nucleotide-binding</keyword>
<feature type="domain" description="ABC transmembrane type-1" evidence="10">
    <location>
        <begin position="41"/>
        <end position="321"/>
    </location>
</feature>
<comment type="subcellular location">
    <subcellularLocation>
        <location evidence="1">Cell membrane</location>
        <topology evidence="1">Multi-pass membrane protein</topology>
    </subcellularLocation>
</comment>
<protein>
    <submittedName>
        <fullName evidence="11">ATP-binding cassette subfamily B protein</fullName>
    </submittedName>
</protein>
<feature type="transmembrane region" description="Helical" evidence="8">
    <location>
        <begin position="269"/>
        <end position="286"/>
    </location>
</feature>
<name>A0ABT9QNB3_9ACTN</name>
<evidence type="ECO:0000256" key="6">
    <source>
        <dbReference type="ARBA" id="ARBA00023136"/>
    </source>
</evidence>
<dbReference type="InterPro" id="IPR003593">
    <property type="entry name" value="AAA+_ATPase"/>
</dbReference>
<evidence type="ECO:0000256" key="1">
    <source>
        <dbReference type="ARBA" id="ARBA00004651"/>
    </source>
</evidence>
<reference evidence="11 12" key="1">
    <citation type="submission" date="2023-07" db="EMBL/GenBank/DDBJ databases">
        <title>Sequencing the genomes of 1000 actinobacteria strains.</title>
        <authorList>
            <person name="Klenk H.-P."/>
        </authorList>
    </citation>
    <scope>NUCLEOTIDE SEQUENCE [LARGE SCALE GENOMIC DNA]</scope>
    <source>
        <strain evidence="11 12">DSM 46740</strain>
    </source>
</reference>
<dbReference type="RefSeq" id="WP_307564912.1">
    <property type="nucleotide sequence ID" value="NZ_JAUSQU010000001.1"/>
</dbReference>
<evidence type="ECO:0000256" key="3">
    <source>
        <dbReference type="ARBA" id="ARBA00022741"/>
    </source>
</evidence>
<dbReference type="InterPro" id="IPR011527">
    <property type="entry name" value="ABC1_TM_dom"/>
</dbReference>
<comment type="caution">
    <text evidence="11">The sequence shown here is derived from an EMBL/GenBank/DDBJ whole genome shotgun (WGS) entry which is preliminary data.</text>
</comment>
<feature type="domain" description="ABC transporter" evidence="9">
    <location>
        <begin position="355"/>
        <end position="589"/>
    </location>
</feature>
<dbReference type="SMART" id="SM00382">
    <property type="entry name" value="AAA"/>
    <property type="match status" value="1"/>
</dbReference>
<feature type="transmembrane region" description="Helical" evidence="8">
    <location>
        <begin position="79"/>
        <end position="101"/>
    </location>
</feature>
<dbReference type="InterPro" id="IPR039421">
    <property type="entry name" value="Type_1_exporter"/>
</dbReference>
<gene>
    <name evidence="11" type="ORF">J2853_007077</name>
</gene>
<proteinExistence type="predicted"/>
<keyword evidence="2 8" id="KW-0812">Transmembrane</keyword>
<evidence type="ECO:0000256" key="4">
    <source>
        <dbReference type="ARBA" id="ARBA00022840"/>
    </source>
</evidence>
<dbReference type="PANTHER" id="PTHR43394:SF1">
    <property type="entry name" value="ATP-BINDING CASSETTE SUB-FAMILY B MEMBER 10, MITOCHONDRIAL"/>
    <property type="match status" value="1"/>
</dbReference>
<evidence type="ECO:0000313" key="11">
    <source>
        <dbReference type="EMBL" id="MDP9847866.1"/>
    </source>
</evidence>
<evidence type="ECO:0000256" key="2">
    <source>
        <dbReference type="ARBA" id="ARBA00022692"/>
    </source>
</evidence>
<keyword evidence="6 8" id="KW-0472">Membrane</keyword>
<feature type="transmembrane region" description="Helical" evidence="8">
    <location>
        <begin position="32"/>
        <end position="53"/>
    </location>
</feature>
<dbReference type="EMBL" id="JAUSQU010000001">
    <property type="protein sequence ID" value="MDP9847866.1"/>
    <property type="molecule type" value="Genomic_DNA"/>
</dbReference>
<dbReference type="InterPro" id="IPR027417">
    <property type="entry name" value="P-loop_NTPase"/>
</dbReference>